<feature type="transmembrane region" description="Helical" evidence="1">
    <location>
        <begin position="104"/>
        <end position="124"/>
    </location>
</feature>
<keyword evidence="1" id="KW-1133">Transmembrane helix</keyword>
<feature type="transmembrane region" description="Helical" evidence="1">
    <location>
        <begin position="36"/>
        <end position="58"/>
    </location>
</feature>
<dbReference type="STRING" id="334426.A0A0R3PZG3"/>
<evidence type="ECO:0000313" key="3">
    <source>
        <dbReference type="Proteomes" id="UP000267027"/>
    </source>
</evidence>
<evidence type="ECO:0000256" key="1">
    <source>
        <dbReference type="SAM" id="Phobius"/>
    </source>
</evidence>
<feature type="transmembrane region" description="Helical" evidence="1">
    <location>
        <begin position="70"/>
        <end position="92"/>
    </location>
</feature>
<dbReference type="AlphaFoldDB" id="A0A0R3PZG3"/>
<reference evidence="4" key="1">
    <citation type="submission" date="2017-02" db="UniProtKB">
        <authorList>
            <consortium name="WormBaseParasite"/>
        </authorList>
    </citation>
    <scope>IDENTIFICATION</scope>
</reference>
<dbReference type="Proteomes" id="UP000267027">
    <property type="component" value="Unassembled WGS sequence"/>
</dbReference>
<keyword evidence="3" id="KW-1185">Reference proteome</keyword>
<dbReference type="OrthoDB" id="5861476at2759"/>
<evidence type="ECO:0000313" key="2">
    <source>
        <dbReference type="EMBL" id="VDM63537.1"/>
    </source>
</evidence>
<reference evidence="2 3" key="2">
    <citation type="submission" date="2018-11" db="EMBL/GenBank/DDBJ databases">
        <authorList>
            <consortium name="Pathogen Informatics"/>
        </authorList>
    </citation>
    <scope>NUCLEOTIDE SEQUENCE [LARGE SCALE GENOMIC DNA]</scope>
    <source>
        <strain evidence="2 3">Costa Rica</strain>
    </source>
</reference>
<name>A0A0R3PZG3_ANGCS</name>
<gene>
    <name evidence="2" type="ORF">ACOC_LOCUS11952</name>
</gene>
<protein>
    <submittedName>
        <fullName evidence="4">Cytochrome b561 domain-containing protein</fullName>
    </submittedName>
</protein>
<proteinExistence type="predicted"/>
<sequence>MAKPARLRRIRNYGGSRATNKDGPSMYPKKINKKQAFFSMVLLVQAPDLLAMNGRYFYFLGLFKGGGETLFAIHVIMCVSCTLTALLLYLGTRTSSPLLLLPHFIWQCTFIAMSLIISTVLLILGFRGDILLPSSIVLSAMLIVPGKI</sequence>
<keyword evidence="1" id="KW-0812">Transmembrane</keyword>
<keyword evidence="1" id="KW-0472">Membrane</keyword>
<accession>A0A0R3PZG3</accession>
<dbReference type="EMBL" id="UYYA01004839">
    <property type="protein sequence ID" value="VDM63537.1"/>
    <property type="molecule type" value="Genomic_DNA"/>
</dbReference>
<evidence type="ECO:0000313" key="4">
    <source>
        <dbReference type="WBParaSite" id="ACOC_0001195101-mRNA-1"/>
    </source>
</evidence>
<organism evidence="4">
    <name type="scientific">Angiostrongylus costaricensis</name>
    <name type="common">Nematode worm</name>
    <dbReference type="NCBI Taxonomy" id="334426"/>
    <lineage>
        <taxon>Eukaryota</taxon>
        <taxon>Metazoa</taxon>
        <taxon>Ecdysozoa</taxon>
        <taxon>Nematoda</taxon>
        <taxon>Chromadorea</taxon>
        <taxon>Rhabditida</taxon>
        <taxon>Rhabditina</taxon>
        <taxon>Rhabditomorpha</taxon>
        <taxon>Strongyloidea</taxon>
        <taxon>Metastrongylidae</taxon>
        <taxon>Angiostrongylus</taxon>
    </lineage>
</organism>
<dbReference type="WBParaSite" id="ACOC_0001195101-mRNA-1">
    <property type="protein sequence ID" value="ACOC_0001195101-mRNA-1"/>
    <property type="gene ID" value="ACOC_0001195101"/>
</dbReference>